<evidence type="ECO:0000313" key="3">
    <source>
        <dbReference type="Proteomes" id="UP000276133"/>
    </source>
</evidence>
<organism evidence="2 3">
    <name type="scientific">Brachionus plicatilis</name>
    <name type="common">Marine rotifer</name>
    <name type="synonym">Brachionus muelleri</name>
    <dbReference type="NCBI Taxonomy" id="10195"/>
    <lineage>
        <taxon>Eukaryota</taxon>
        <taxon>Metazoa</taxon>
        <taxon>Spiralia</taxon>
        <taxon>Gnathifera</taxon>
        <taxon>Rotifera</taxon>
        <taxon>Eurotatoria</taxon>
        <taxon>Monogononta</taxon>
        <taxon>Pseudotrocha</taxon>
        <taxon>Ploima</taxon>
        <taxon>Brachionidae</taxon>
        <taxon>Brachionus</taxon>
    </lineage>
</organism>
<keyword evidence="3" id="KW-1185">Reference proteome</keyword>
<accession>A0A3M7RJD7</accession>
<reference evidence="2 3" key="1">
    <citation type="journal article" date="2018" name="Sci. Rep.">
        <title>Genomic signatures of local adaptation to the degree of environmental predictability in rotifers.</title>
        <authorList>
            <person name="Franch-Gras L."/>
            <person name="Hahn C."/>
            <person name="Garcia-Roger E.M."/>
            <person name="Carmona M.J."/>
            <person name="Serra M."/>
            <person name="Gomez A."/>
        </authorList>
    </citation>
    <scope>NUCLEOTIDE SEQUENCE [LARGE SCALE GENOMIC DNA]</scope>
    <source>
        <strain evidence="2">HYR1</strain>
    </source>
</reference>
<dbReference type="AlphaFoldDB" id="A0A3M7RJD7"/>
<feature type="chain" id="PRO_5018218112" description="VWFA domain-containing protein" evidence="1">
    <location>
        <begin position="20"/>
        <end position="192"/>
    </location>
</feature>
<evidence type="ECO:0008006" key="4">
    <source>
        <dbReference type="Google" id="ProtNLM"/>
    </source>
</evidence>
<evidence type="ECO:0000313" key="2">
    <source>
        <dbReference type="EMBL" id="RNA23594.1"/>
    </source>
</evidence>
<sequence length="192" mass="22118">MKIFLLFLVFSKIFCLKSGQKNSDNFRINNRFIIILDLSHGFNELKLDVLKSDLIDFIDQINFSNEEVNLTLMIISQELKIINLQNSEDKTKFLREINGLESNIEEKQPKLLSICLELARWLIQNDKNKHSAVVLVSKADYALGDLISLRKVLNRLKNSANLVVLKSPLFEFTNSKILVSSEKHYVSSLTEM</sequence>
<feature type="signal peptide" evidence="1">
    <location>
        <begin position="1"/>
        <end position="19"/>
    </location>
</feature>
<proteinExistence type="predicted"/>
<dbReference type="Proteomes" id="UP000276133">
    <property type="component" value="Unassembled WGS sequence"/>
</dbReference>
<comment type="caution">
    <text evidence="2">The sequence shown here is derived from an EMBL/GenBank/DDBJ whole genome shotgun (WGS) entry which is preliminary data.</text>
</comment>
<name>A0A3M7RJD7_BRAPC</name>
<gene>
    <name evidence="2" type="ORF">BpHYR1_039145</name>
</gene>
<dbReference type="InterPro" id="IPR036465">
    <property type="entry name" value="vWFA_dom_sf"/>
</dbReference>
<dbReference type="SUPFAM" id="SSF53300">
    <property type="entry name" value="vWA-like"/>
    <property type="match status" value="1"/>
</dbReference>
<protein>
    <recommendedName>
        <fullName evidence="4">VWFA domain-containing protein</fullName>
    </recommendedName>
</protein>
<dbReference type="EMBL" id="REGN01003254">
    <property type="protein sequence ID" value="RNA23594.1"/>
    <property type="molecule type" value="Genomic_DNA"/>
</dbReference>
<evidence type="ECO:0000256" key="1">
    <source>
        <dbReference type="SAM" id="SignalP"/>
    </source>
</evidence>
<keyword evidence="1" id="KW-0732">Signal</keyword>